<dbReference type="GO" id="GO:0002161">
    <property type="term" value="F:aminoacyl-tRNA deacylase activity"/>
    <property type="evidence" value="ECO:0007669"/>
    <property type="project" value="UniProtKB-ARBA"/>
</dbReference>
<dbReference type="AlphaFoldDB" id="A0A2D6M161"/>
<dbReference type="Proteomes" id="UP000226592">
    <property type="component" value="Unassembled WGS sequence"/>
</dbReference>
<sequence length="235" mass="26581">MTDKLWMQDSYLKEWGAKIERVEQGKYVVLDKTAFYPEKGGQPSDFGRIICSGVEFKVVYGKDLGKDVSHEIEEPGLKEGDGVHCIIDWERRYRLMQMHTAAHLLHHVIFKESGALITGNQLGLEQSRMDFNVVDFNRELLTGFADKANELIGKELEISVSFLPREEAMKIPDILRLKDKLPKAIDIFRVVDIGGVDVTADGGTHVRNTGEMGKIKITGLKNKGANNRRVYFTLE</sequence>
<dbReference type="InterPro" id="IPR018164">
    <property type="entry name" value="Ala-tRNA-synth_IIc_N"/>
</dbReference>
<dbReference type="InterPro" id="IPR012947">
    <property type="entry name" value="tRNA_SAD"/>
</dbReference>
<dbReference type="EMBL" id="NZBU01000008">
    <property type="protein sequence ID" value="MAG22151.1"/>
    <property type="molecule type" value="Genomic_DNA"/>
</dbReference>
<evidence type="ECO:0000256" key="2">
    <source>
        <dbReference type="ARBA" id="ARBA00004496"/>
    </source>
</evidence>
<evidence type="ECO:0000256" key="4">
    <source>
        <dbReference type="ARBA" id="ARBA00022833"/>
    </source>
</evidence>
<evidence type="ECO:0000313" key="7">
    <source>
        <dbReference type="Proteomes" id="UP000226592"/>
    </source>
</evidence>
<comment type="subcellular location">
    <subcellularLocation>
        <location evidence="2">Cytoplasm</location>
    </subcellularLocation>
</comment>
<dbReference type="InterPro" id="IPR009000">
    <property type="entry name" value="Transl_B-barrel_sf"/>
</dbReference>
<keyword evidence="4" id="KW-0862">Zinc</keyword>
<evidence type="ECO:0000256" key="3">
    <source>
        <dbReference type="ARBA" id="ARBA00022723"/>
    </source>
</evidence>
<evidence type="ECO:0000313" key="6">
    <source>
        <dbReference type="EMBL" id="MAG22151.1"/>
    </source>
</evidence>
<feature type="domain" description="Alanyl-transfer RNA synthetases family profile" evidence="5">
    <location>
        <begin position="1"/>
        <end position="235"/>
    </location>
</feature>
<protein>
    <submittedName>
        <fullName evidence="6">Alanyl-tRNA editing protein AlaX</fullName>
    </submittedName>
</protein>
<keyword evidence="3" id="KW-0479">Metal-binding</keyword>
<organism evidence="6 7">
    <name type="scientific">Candidatus Iainarchaeum sp</name>
    <dbReference type="NCBI Taxonomy" id="3101447"/>
    <lineage>
        <taxon>Archaea</taxon>
        <taxon>Candidatus Iainarchaeota</taxon>
        <taxon>Candidatus Iainarchaeia</taxon>
        <taxon>Candidatus Iainarchaeales</taxon>
        <taxon>Candidatus Iainarchaeaceae</taxon>
        <taxon>Candidatus Iainarchaeum</taxon>
    </lineage>
</organism>
<proteinExistence type="predicted"/>
<dbReference type="InterPro" id="IPR051335">
    <property type="entry name" value="Alanyl-tRNA_Editing_Enzymes"/>
</dbReference>
<dbReference type="InterPro" id="IPR018165">
    <property type="entry name" value="Ala-tRNA-synth_IIc_core"/>
</dbReference>
<dbReference type="Pfam" id="PF07973">
    <property type="entry name" value="tRNA_SAD"/>
    <property type="match status" value="1"/>
</dbReference>
<dbReference type="GO" id="GO:0046872">
    <property type="term" value="F:metal ion binding"/>
    <property type="evidence" value="ECO:0007669"/>
    <property type="project" value="UniProtKB-KW"/>
</dbReference>
<dbReference type="PROSITE" id="PS50860">
    <property type="entry name" value="AA_TRNA_LIGASE_II_ALA"/>
    <property type="match status" value="1"/>
</dbReference>
<dbReference type="InterPro" id="IPR018163">
    <property type="entry name" value="Thr/Ala-tRNA-synth_IIc_edit"/>
</dbReference>
<dbReference type="Gene3D" id="2.40.30.130">
    <property type="match status" value="1"/>
</dbReference>
<name>A0A2D6M161_9ARCH</name>
<gene>
    <name evidence="6" type="ORF">CL943_02505</name>
</gene>
<dbReference type="GO" id="GO:0005524">
    <property type="term" value="F:ATP binding"/>
    <property type="evidence" value="ECO:0007669"/>
    <property type="project" value="InterPro"/>
</dbReference>
<evidence type="ECO:0000259" key="5">
    <source>
        <dbReference type="PROSITE" id="PS50860"/>
    </source>
</evidence>
<evidence type="ECO:0000256" key="1">
    <source>
        <dbReference type="ARBA" id="ARBA00001947"/>
    </source>
</evidence>
<dbReference type="PANTHER" id="PTHR43462">
    <property type="entry name" value="ALANYL-TRNA EDITING PROTEIN"/>
    <property type="match status" value="1"/>
</dbReference>
<dbReference type="Gene3D" id="3.30.980.10">
    <property type="entry name" value="Threonyl-trna Synthetase, Chain A, domain 2"/>
    <property type="match status" value="1"/>
</dbReference>
<dbReference type="SUPFAM" id="SSF55186">
    <property type="entry name" value="ThrRS/AlaRS common domain"/>
    <property type="match status" value="1"/>
</dbReference>
<dbReference type="SUPFAM" id="SSF50447">
    <property type="entry name" value="Translation proteins"/>
    <property type="match status" value="1"/>
</dbReference>
<dbReference type="GO" id="GO:0005737">
    <property type="term" value="C:cytoplasm"/>
    <property type="evidence" value="ECO:0007669"/>
    <property type="project" value="UniProtKB-SubCell"/>
</dbReference>
<dbReference type="SMART" id="SM00863">
    <property type="entry name" value="tRNA_SAD"/>
    <property type="match status" value="1"/>
</dbReference>
<dbReference type="PANTHER" id="PTHR43462:SF1">
    <property type="entry name" value="ALANYL-TRNA EDITING PROTEIN AARSD1"/>
    <property type="match status" value="1"/>
</dbReference>
<comment type="cofactor">
    <cofactor evidence="1">
        <name>Zn(2+)</name>
        <dbReference type="ChEBI" id="CHEBI:29105"/>
    </cofactor>
</comment>
<dbReference type="GO" id="GO:0003676">
    <property type="term" value="F:nucleic acid binding"/>
    <property type="evidence" value="ECO:0007669"/>
    <property type="project" value="InterPro"/>
</dbReference>
<accession>A0A2D6M161</accession>
<dbReference type="Pfam" id="PF01411">
    <property type="entry name" value="tRNA-synt_2c"/>
    <property type="match status" value="1"/>
</dbReference>
<dbReference type="GO" id="GO:0004813">
    <property type="term" value="F:alanine-tRNA ligase activity"/>
    <property type="evidence" value="ECO:0007669"/>
    <property type="project" value="InterPro"/>
</dbReference>
<reference evidence="7" key="1">
    <citation type="submission" date="2017-09" db="EMBL/GenBank/DDBJ databases">
        <title>The Reconstruction of 2,631 Draft Metagenome-Assembled Genomes from the Global Oceans.</title>
        <authorList>
            <person name="Tully B.J."/>
            <person name="Graham E.D."/>
            <person name="Heidelberg J.F."/>
        </authorList>
    </citation>
    <scope>NUCLEOTIDE SEQUENCE [LARGE SCALE GENOMIC DNA]</scope>
</reference>
<comment type="caution">
    <text evidence="6">The sequence shown here is derived from an EMBL/GenBank/DDBJ whole genome shotgun (WGS) entry which is preliminary data.</text>
</comment>
<dbReference type="GO" id="GO:0006419">
    <property type="term" value="P:alanyl-tRNA aminoacylation"/>
    <property type="evidence" value="ECO:0007669"/>
    <property type="project" value="InterPro"/>
</dbReference>